<feature type="transmembrane region" description="Helical" evidence="1">
    <location>
        <begin position="12"/>
        <end position="35"/>
    </location>
</feature>
<dbReference type="AlphaFoldDB" id="A0A1J5T7V6"/>
<sequence length="130" mass="14867">MSNALKILLKYIAWFTLIAIILLTLYTWASLNWVYSSGERAGYVQKFSLKGYVCKTWEGELILVSMPGTQAEKFAFTVRDETIAKKINASMGKRVKIDYEEHKGIPSTCFAESRYFVKDILNIENQAQPN</sequence>
<reference evidence="2" key="1">
    <citation type="submission" date="2016-10" db="EMBL/GenBank/DDBJ databases">
        <title>Sequence of Gallionella enrichment culture.</title>
        <authorList>
            <person name="Poehlein A."/>
            <person name="Muehling M."/>
            <person name="Daniel R."/>
        </authorList>
    </citation>
    <scope>NUCLEOTIDE SEQUENCE</scope>
</reference>
<comment type="caution">
    <text evidence="2">The sequence shown here is derived from an EMBL/GenBank/DDBJ whole genome shotgun (WGS) entry which is preliminary data.</text>
</comment>
<organism evidence="2">
    <name type="scientific">mine drainage metagenome</name>
    <dbReference type="NCBI Taxonomy" id="410659"/>
    <lineage>
        <taxon>unclassified sequences</taxon>
        <taxon>metagenomes</taxon>
        <taxon>ecological metagenomes</taxon>
    </lineage>
</organism>
<name>A0A1J5T7V6_9ZZZZ</name>
<dbReference type="EMBL" id="MLJW01000017">
    <property type="protein sequence ID" value="OIR12389.1"/>
    <property type="molecule type" value="Genomic_DNA"/>
</dbReference>
<evidence type="ECO:0000313" key="2">
    <source>
        <dbReference type="EMBL" id="OIR12389.1"/>
    </source>
</evidence>
<evidence type="ECO:0000256" key="1">
    <source>
        <dbReference type="SAM" id="Phobius"/>
    </source>
</evidence>
<evidence type="ECO:0008006" key="3">
    <source>
        <dbReference type="Google" id="ProtNLM"/>
    </source>
</evidence>
<keyword evidence="1" id="KW-1133">Transmembrane helix</keyword>
<protein>
    <recommendedName>
        <fullName evidence="3">6-phosphogluconate dehydrogenase</fullName>
    </recommendedName>
</protein>
<accession>A0A1J5T7V6</accession>
<proteinExistence type="predicted"/>
<gene>
    <name evidence="2" type="ORF">GALL_60880</name>
</gene>
<keyword evidence="1" id="KW-0812">Transmembrane</keyword>
<keyword evidence="1" id="KW-0472">Membrane</keyword>